<dbReference type="PROSITE" id="PS50878">
    <property type="entry name" value="RT_POL"/>
    <property type="match status" value="1"/>
</dbReference>
<dbReference type="InterPro" id="IPR044107">
    <property type="entry name" value="PIKKc_ATM"/>
</dbReference>
<keyword evidence="8" id="KW-0539">Nucleus</keyword>
<evidence type="ECO:0000256" key="2">
    <source>
        <dbReference type="ARBA" id="ARBA00012513"/>
    </source>
</evidence>
<dbReference type="SUPFAM" id="SSF53098">
    <property type="entry name" value="Ribonuclease H-like"/>
    <property type="match status" value="2"/>
</dbReference>
<evidence type="ECO:0000256" key="3">
    <source>
        <dbReference type="ARBA" id="ARBA00022679"/>
    </source>
</evidence>
<dbReference type="InterPro" id="IPR018936">
    <property type="entry name" value="PI3/4_kinase_CS"/>
</dbReference>
<evidence type="ECO:0000259" key="12">
    <source>
        <dbReference type="PROSITE" id="PS51190"/>
    </source>
</evidence>
<evidence type="ECO:0000256" key="7">
    <source>
        <dbReference type="ARBA" id="ARBA00022840"/>
    </source>
</evidence>
<dbReference type="SUPFAM" id="SSF56112">
    <property type="entry name" value="Protein kinase-like (PK-like)"/>
    <property type="match status" value="1"/>
</dbReference>
<dbReference type="InterPro" id="IPR011009">
    <property type="entry name" value="Kinase-like_dom_sf"/>
</dbReference>
<dbReference type="EC" id="2.7.11.1" evidence="2"/>
<proteinExistence type="predicted"/>
<dbReference type="GO" id="GO:0005634">
    <property type="term" value="C:nucleus"/>
    <property type="evidence" value="ECO:0007669"/>
    <property type="project" value="UniProtKB-SubCell"/>
</dbReference>
<keyword evidence="6" id="KW-0418">Kinase</keyword>
<keyword evidence="7" id="KW-0067">ATP-binding</keyword>
<dbReference type="InterPro" id="IPR038980">
    <property type="entry name" value="ATM_plant"/>
</dbReference>
<evidence type="ECO:0000256" key="5">
    <source>
        <dbReference type="ARBA" id="ARBA00022763"/>
    </source>
</evidence>
<dbReference type="PROSITE" id="PS50290">
    <property type="entry name" value="PI3_4_KINASE_3"/>
    <property type="match status" value="1"/>
</dbReference>
<dbReference type="Pfam" id="PF00078">
    <property type="entry name" value="RVT_1"/>
    <property type="match status" value="2"/>
</dbReference>
<evidence type="ECO:0000256" key="4">
    <source>
        <dbReference type="ARBA" id="ARBA00022741"/>
    </source>
</evidence>
<dbReference type="InterPro" id="IPR012337">
    <property type="entry name" value="RNaseH-like_sf"/>
</dbReference>
<dbReference type="GO" id="GO:0004674">
    <property type="term" value="F:protein serine/threonine kinase activity"/>
    <property type="evidence" value="ECO:0007669"/>
    <property type="project" value="UniProtKB-EC"/>
</dbReference>
<dbReference type="Gene3D" id="1.10.1070.11">
    <property type="entry name" value="Phosphatidylinositol 3-/4-kinase, catalytic domain"/>
    <property type="match status" value="1"/>
</dbReference>
<keyword evidence="5" id="KW-0227">DNA damage</keyword>
<dbReference type="SUPFAM" id="SSF56672">
    <property type="entry name" value="DNA/RNA polymerases"/>
    <property type="match status" value="3"/>
</dbReference>
<dbReference type="CDD" id="cd01650">
    <property type="entry name" value="RT_nLTR_like"/>
    <property type="match status" value="1"/>
</dbReference>
<dbReference type="Gene3D" id="3.30.420.10">
    <property type="entry name" value="Ribonuclease H-like superfamily/Ribonuclease H"/>
    <property type="match status" value="2"/>
</dbReference>
<dbReference type="InterPro" id="IPR043502">
    <property type="entry name" value="DNA/RNA_pol_sf"/>
</dbReference>
<keyword evidence="14" id="KW-1185">Reference proteome</keyword>
<sequence>MYHLGIAWELRWPTSSCERIELQKHKQKIFSDPVIPTMDQSASTLRKGSRFSQAAAALHEFKFLCVRTGEQGSSAYWLGRLEEAKLLRAQGQHEMAISLAKYILQTYRLNNGASDVYRLVGKWLAETRSSNSRTIFEKYLKPAVSLAEGHKTADKKSAERQSQIHFHLAHYADALFRSYEERLNSNEWQAAMRLRKHKTLELEALIRRLNGSTKGDKIDYSVKIQELQKQLAMDKEEAQKLQDDRDNFLNLALEGYKRCLVIGDKYDVRVCRGVEDAGVVSTQHGKSEGFIGGIEGGLSMGGDSFEHDKVDWENGLRIGTSSPVLSGLGPDIGQKFCSAADNINDPGGIEDGLGSVKVVKVVSSSGGSQPRSANSVKSGPVRRKLVRSFKRFYCRSKRRKLWIKDVQACKKVSRGESSKELSRAASSKGGNSEIPVAAGFSERDNVGPRMRNLNRRFRRSLFREAVEHASVSTLSSSAFPVLLDEAVATWEISKILGVSFKEGKMLFYKTLWTWRKARVRGEFTWSSNRDVPTVVKLDRLFNYLMSEDGFEEKVVESIKEFEEKKKAGILSILRNTKSAIKSWSGERKQFPRQDIAALEDKIQQVRKMRNELWRLYRVEEQIWFQNSREKLVKDEDRNSKFFHTSASIRRRMNSMNAIHVDGKIIKDPVIIKSTVREHFFKAFNHRSTLEVEDINLNFSRISLEQSLLLEKEFMEEEIWDTINSCDSNKVPGPDGLNMGFFKKLWPYLKRDILKFFHNFFLGKEWENGINHSFITLIPKGSNIGGLDDFRPISLVGGMYKILSKCLSRRLRGCIKDIISDSQFAFIPGRQILDCSFIANEGINLWRKKGLKACVFKVDFKKAYDTVDWDILFKVLGKMGFGSKWCSWIRICVTTASISVLVNGVPTDEFLLSRVQSGLFCGLTVGKDENVVNLSHLQFADDLIIFCNASKTRILNGKRVLRVFEVMSGLKLNLTKSKLFGINITEEVVTQWANAIGCLVGHFPLEYLGLPLGAKRNSQQMWDLVVQKFYNKLTGWKAKTLSMAGRLVLLKAVLCSLPTYYMSLFKIPVSVYDKLNAIMARFLWGGGVEVKKIHWVNWSTVCSDKRVGGLGVVDLDYMNRALLGKWRFANDCDSVWKKVICSKYNLDSSFLSFNEKLPANASWIWKSMVNNHFNEDQFGTKFRSLFNVRVRNGGSIRFWFDSWALDSPLKVVFQRLFALSMNKNGKLNEFGEFRSSVWVWHIQLRRNLSEWELDQFAELMDVIHNFTLNNEMSDADSFWMKHIWRGLVPPRVEIFMWQVVYQRLPVKLELHKRGVSAIVDVACPLSLQADAKSFLLAWGDLVPNSIIWTFIPGVVFWTIWKCRNAIVFDKGSLDQIDLFFLARCRLAAWFLVVYKETPILKDCLICDPSLGDCCAISISSIIKIKAWTRPPKGYIKLNVDAAVTADWRKSGVGGILRVENGSVVGSFQEASGPGPPILIELMAIKKVLIFFASFQRRFEDRLIVESDSKIAVDWIKNYDRCPNVYVDIVNEIITKLRGLGGIIRWVARSANVEADALAKAGSLFDCSLSIILSCKQDVVNNLLKTIDEVQTYKFVPLVYQIASRLGNVRDGTGPNNFQFALVSLVKKMAIDHPYHTIILLLALANGDRIKDKQRSRNSFVVDLDKKLAAENLLEELSAYHGPIIRQMKQMVEIYIKLAELETKREDTSRKVQLPREIRSVRQLELIYSLYTVPLFSLRKRWGFKKAIENVNGAWIDGKKVYVGAVKYKSKRSLLAAGRGTAGGLFTIWDEDKIDVLDQVMRGDFNSYLIPEEKLDHNPVVLENISFDWGPRPFKLFNYMLEDNSFQEMIKTKFGELKMGTRRRGLFVLLKEVKVAVKAWSGDRHFVLSKEVADLEKSIHEKELARQQAKRGRVNSILSLKIKGEECSNPEVIKAHIYYHFKVAYNSINTLEAVEINMNFAKLSPDMAQRLEVEFTKEEIWGIVSESNPNKAPRTDEDFCWKLHGKPTDGKSSKQHQQRDTQENYAVNTDLQGSRIPSATLANTSTTPTWVVDSGASDHMTGDLRLFRTFHADSSVSHIRTAYGSLSGVADHGILAGKVIGSARLCGCLYLLPATLFSHPSTSYHVIQQFPLLEPSTDVMKPGLFILLRVSILLNKMGLLSEKTGIFLRSKLDPRAFRCVSGLFIDSKGLSPALFDQPTPSNQLNQSNKPTKSLQPDQTTLPNSENIYKRRQKPISKSILEPNPESPTQHGHYHEPEPNENPLENEEAIVDSITVPDTVEEALKDPKWKKVVEKELKALENNNTWIIVDLPKYKKPVGCKWVFTVKYKADGSIERYKARLVAKGFTQSFGVDYHETFAPVAKLNTVRVLLSLAVNENWVLHQLDIKNAFLNGNLEEEVYMRIPPGVKSNTGKACRLLKSLYELKQSPSAWFDRFTKVIIQDGYNQCQSDHTLFVKTSSNNKKAILIIYVDDIILTGDDCMEIERLKKLLVKEFETKDLGTLRYFLGMEVARSKERIVINQRKYILDLLSETGMKGCKPAETPMEANLKLRREELGSPVNKEQYQRLVGIWLQRMLTERGLCANKWFELQSDSKSAISIAKNSVHHDRTKHVEIDRHFISEKVNGGTVKLNYVSTKNQLADILTKALPRITFDEIISKLGIEYWRRKGLSSVAFKVDFRKVYDSVDWSLLLNVMDQMGFSVKWYSWIRKCISTASVSVLVNGSPTEEFKIYKGLRQGCSLSPLLFNLVAKRNSATLWEPVVSRFQSKLTGWKASSLSLAGRTVLVKFLWGGSGERKKLPWVKWLSVCFPKSCGGLGIPNMHLVNIALLGKWEVPTQASWLWKNVAPSWMKKDVLGEVARNKLVLKVGDGKSITFWHDVWIDRVSLKDMFPRLFALSVNKEMKISDYDSFCSSTWIWDIKWKRNLADWEADVWIEFMNLLDSVKFDQSRVDCLLWKGCGDGVFTVRSCLKGWSEILGIEQNWNRTVWSGLVPPRVESFLWQVMIKKLAVKCELVKMKVPGIEDTLCPLCGLFPESGSTMLSRSRWIPPPAGFLKLNVDGVVTDDWLKGGIGGIIKDSGGYLLASFSEAVGQGPPTAVEMLAIKRGLNLFFYSQWGGEARLIVECDCLVVVLGMGMYTVRSAVNLCSSDSLGSEEGYFWKKIIWRGLMPPRVESFLWQVVLGKLVVKTELVKRGVQGIEDLLWRKLDRAEYFFLARFMLASWFLAKHKEVSIPKDSLISDPSLGDSCSLYSNQIVSMFPWSPSPKGFVKLNVDAATTRDWKKNGLGGVLKDSSGLTLGSFKESVGPGPPTLMELKAIQKGLSFFVYFRERVKDRLIIESDSKVAVDWIKEVELCPDVYAFMVKDIVHRLKVFEGVVRWVPVVTASFPVDRSCKYCEGSFPYFRGLADSVMVMNGINAPKVVECLGSDGHKYKQLAKSGNDDLRQDAVVPFTPSAGVIEWVDGTLPLGEYLTGSNRSGGAHGRYGAGDWQVKKKTFMILFLFDDRKKTSAKPSRQCVRISGLNFELPVMHYFFLERFLQPADWFEKRLAYTRSVAATSMVGYIVGLGDRHTMNILIDQASAEVVHIDLGVAFEQGLMLKTPERVPFRLTRDIIDGMGVTGVEGVFRKCCEETLSVMRTNKEALMTIIEVFIHDPLYKWALSPLKALQRQKETDYDLDTSIEGAQDEYEGNKDAARALLRVKQKLDGYEEGEMRSVHGQVQQLIQDAIDPERLCQMFPGWGAWM</sequence>
<dbReference type="InterPro" id="IPR002156">
    <property type="entry name" value="RNaseH_domain"/>
</dbReference>
<gene>
    <name evidence="13" type="ORF">F3Y22_tig00011079pilonHSYRG00092</name>
</gene>
<dbReference type="InterPro" id="IPR036940">
    <property type="entry name" value="PI3/4_kinase_cat_sf"/>
</dbReference>
<dbReference type="InterPro" id="IPR000403">
    <property type="entry name" value="PI3/4_kinase_cat_dom"/>
</dbReference>
<dbReference type="CDD" id="cd09272">
    <property type="entry name" value="RNase_HI_RT_Ty1"/>
    <property type="match status" value="1"/>
</dbReference>
<dbReference type="InterPro" id="IPR000477">
    <property type="entry name" value="RT_dom"/>
</dbReference>
<evidence type="ECO:0000313" key="13">
    <source>
        <dbReference type="EMBL" id="KAE8723966.1"/>
    </source>
</evidence>
<dbReference type="PANTHER" id="PTHR37079">
    <property type="entry name" value="SERINE/THREONINE-PROTEIN KINASE ATM"/>
    <property type="match status" value="1"/>
</dbReference>
<dbReference type="Proteomes" id="UP000436088">
    <property type="component" value="Unassembled WGS sequence"/>
</dbReference>
<evidence type="ECO:0000259" key="10">
    <source>
        <dbReference type="PROSITE" id="PS50290"/>
    </source>
</evidence>
<evidence type="ECO:0000256" key="8">
    <source>
        <dbReference type="ARBA" id="ARBA00023242"/>
    </source>
</evidence>
<dbReference type="PROSITE" id="PS00916">
    <property type="entry name" value="PI3_4_KINASE_2"/>
    <property type="match status" value="1"/>
</dbReference>
<dbReference type="InterPro" id="IPR003152">
    <property type="entry name" value="FATC_dom"/>
</dbReference>
<accession>A0A6A3C552</accession>
<comment type="subcellular location">
    <subcellularLocation>
        <location evidence="1">Nucleus</location>
    </subcellularLocation>
</comment>
<dbReference type="GO" id="GO:0004523">
    <property type="term" value="F:RNA-DNA hybrid ribonuclease activity"/>
    <property type="evidence" value="ECO:0007669"/>
    <property type="project" value="InterPro"/>
</dbReference>
<feature type="domain" description="Reverse transcriptase" evidence="11">
    <location>
        <begin position="758"/>
        <end position="1011"/>
    </location>
</feature>
<dbReference type="SMART" id="SM00146">
    <property type="entry name" value="PI3Kc"/>
    <property type="match status" value="1"/>
</dbReference>
<organism evidence="13 14">
    <name type="scientific">Hibiscus syriacus</name>
    <name type="common">Rose of Sharon</name>
    <dbReference type="NCBI Taxonomy" id="106335"/>
    <lineage>
        <taxon>Eukaryota</taxon>
        <taxon>Viridiplantae</taxon>
        <taxon>Streptophyta</taxon>
        <taxon>Embryophyta</taxon>
        <taxon>Tracheophyta</taxon>
        <taxon>Spermatophyta</taxon>
        <taxon>Magnoliopsida</taxon>
        <taxon>eudicotyledons</taxon>
        <taxon>Gunneridae</taxon>
        <taxon>Pentapetalae</taxon>
        <taxon>rosids</taxon>
        <taxon>malvids</taxon>
        <taxon>Malvales</taxon>
        <taxon>Malvaceae</taxon>
        <taxon>Malvoideae</taxon>
        <taxon>Hibiscus</taxon>
    </lineage>
</organism>
<feature type="domain" description="PI3K/PI4K catalytic" evidence="10">
    <location>
        <begin position="3400"/>
        <end position="3693"/>
    </location>
</feature>
<dbReference type="Pfam" id="PF07727">
    <property type="entry name" value="RVT_2"/>
    <property type="match status" value="1"/>
</dbReference>
<protein>
    <recommendedName>
        <fullName evidence="2">non-specific serine/threonine protein kinase</fullName>
        <ecNumber evidence="2">2.7.11.1</ecNumber>
    </recommendedName>
</protein>
<dbReference type="InterPro" id="IPR026960">
    <property type="entry name" value="RVT-Znf"/>
</dbReference>
<evidence type="ECO:0000256" key="6">
    <source>
        <dbReference type="ARBA" id="ARBA00022777"/>
    </source>
</evidence>
<dbReference type="Pfam" id="PF02260">
    <property type="entry name" value="FATC"/>
    <property type="match status" value="1"/>
</dbReference>
<keyword evidence="3" id="KW-0808">Transferase</keyword>
<evidence type="ECO:0000256" key="9">
    <source>
        <dbReference type="SAM" id="MobiDB-lite"/>
    </source>
</evidence>
<dbReference type="PANTHER" id="PTHR37079:SF4">
    <property type="entry name" value="SERINE_THREONINE-PROTEIN KINASE ATM"/>
    <property type="match status" value="1"/>
</dbReference>
<dbReference type="InterPro" id="IPR013103">
    <property type="entry name" value="RVT_2"/>
</dbReference>
<keyword evidence="4" id="KW-0547">Nucleotide-binding</keyword>
<evidence type="ECO:0000313" key="14">
    <source>
        <dbReference type="Proteomes" id="UP000436088"/>
    </source>
</evidence>
<dbReference type="FunFam" id="1.10.1070.11:FF:000015">
    <property type="entry name" value="Serine/threonine-protein kinase ATM"/>
    <property type="match status" value="1"/>
</dbReference>
<dbReference type="Pfam" id="PF13966">
    <property type="entry name" value="zf-RVT"/>
    <property type="match status" value="1"/>
</dbReference>
<dbReference type="CDD" id="cd06222">
    <property type="entry name" value="RNase_H_like"/>
    <property type="match status" value="3"/>
</dbReference>
<dbReference type="InterPro" id="IPR036397">
    <property type="entry name" value="RNaseH_sf"/>
</dbReference>
<name>A0A6A3C552_HIBSY</name>
<dbReference type="SMART" id="SM01343">
    <property type="entry name" value="FATC"/>
    <property type="match status" value="1"/>
</dbReference>
<feature type="domain" description="FATC" evidence="12">
    <location>
        <begin position="3705"/>
        <end position="3737"/>
    </location>
</feature>
<dbReference type="GO" id="GO:0006281">
    <property type="term" value="P:DNA repair"/>
    <property type="evidence" value="ECO:0007669"/>
    <property type="project" value="InterPro"/>
</dbReference>
<feature type="region of interest" description="Disordered" evidence="9">
    <location>
        <begin position="2192"/>
        <end position="2260"/>
    </location>
</feature>
<evidence type="ECO:0000259" key="11">
    <source>
        <dbReference type="PROSITE" id="PS50878"/>
    </source>
</evidence>
<dbReference type="Pfam" id="PF13456">
    <property type="entry name" value="RVT_3"/>
    <property type="match status" value="3"/>
</dbReference>
<dbReference type="Pfam" id="PF00454">
    <property type="entry name" value="PI3_PI4_kinase"/>
    <property type="match status" value="1"/>
</dbReference>
<reference evidence="13" key="1">
    <citation type="submission" date="2019-09" db="EMBL/GenBank/DDBJ databases">
        <title>Draft genome information of white flower Hibiscus syriacus.</title>
        <authorList>
            <person name="Kim Y.-M."/>
        </authorList>
    </citation>
    <scope>NUCLEOTIDE SEQUENCE [LARGE SCALE GENOMIC DNA]</scope>
    <source>
        <strain evidence="13">YM2019G1</strain>
    </source>
</reference>
<feature type="compositionally biased region" description="Polar residues" evidence="9">
    <location>
        <begin position="2196"/>
        <end position="2224"/>
    </location>
</feature>
<dbReference type="GO" id="GO:0005524">
    <property type="term" value="F:ATP binding"/>
    <property type="evidence" value="ECO:0007669"/>
    <property type="project" value="UniProtKB-KW"/>
</dbReference>
<dbReference type="CDD" id="cd05171">
    <property type="entry name" value="PIKKc_ATM"/>
    <property type="match status" value="1"/>
</dbReference>
<dbReference type="InterPro" id="IPR044730">
    <property type="entry name" value="RNase_H-like_dom_plant"/>
</dbReference>
<comment type="caution">
    <text evidence="13">The sequence shown here is derived from an EMBL/GenBank/DDBJ whole genome shotgun (WGS) entry which is preliminary data.</text>
</comment>
<evidence type="ECO:0000256" key="1">
    <source>
        <dbReference type="ARBA" id="ARBA00004123"/>
    </source>
</evidence>
<dbReference type="Gene3D" id="3.30.1010.10">
    <property type="entry name" value="Phosphatidylinositol 3-kinase Catalytic Subunit, Chain A, domain 4"/>
    <property type="match status" value="1"/>
</dbReference>
<dbReference type="EMBL" id="VEPZ02000491">
    <property type="protein sequence ID" value="KAE8723966.1"/>
    <property type="molecule type" value="Genomic_DNA"/>
</dbReference>
<dbReference type="PROSITE" id="PS51190">
    <property type="entry name" value="FATC"/>
    <property type="match status" value="1"/>
</dbReference>
<dbReference type="GO" id="GO:0003676">
    <property type="term" value="F:nucleic acid binding"/>
    <property type="evidence" value="ECO:0007669"/>
    <property type="project" value="InterPro"/>
</dbReference>